<evidence type="ECO:0000313" key="1">
    <source>
        <dbReference type="EMBL" id="SYZ79391.1"/>
    </source>
</evidence>
<reference evidence="2" key="1">
    <citation type="submission" date="2018-05" db="EMBL/GenBank/DDBJ databases">
        <authorList>
            <person name="Strepis N."/>
        </authorList>
    </citation>
    <scope>NUCLEOTIDE SEQUENCE [LARGE SCALE GENOMIC DNA]</scope>
</reference>
<sequence>MADELKDLCEEKEHLDTLTAFPPTSTVAVPKATVAAGLGNSHLAVCGNSLVTFPYAAAPTYQQISDELGQGTSYGHIFFLTSAIETVVSFSTISCRDLVPFHLSNGKDCLAVIDHETSSAVICGTPQMGYQLLNYLGTSRAVEAAAFTLGKTYLVVLEDDSFSSSSNLKLFKYDVNTMALEFNHDLQKASHVDALAGKNEAYVAVTHRTSPIATGSVDIFTINDKSGSVEMEKMQTLKVPGALASNFGEVSKYEMGLFIQTEHGVNVYVLKGMQFMHERMVKTVPARKPFSFPFYHTGQNTTFLLYAGSEVEGGYLEGSARAYEAVYRP</sequence>
<dbReference type="EMBL" id="UNRR01000032">
    <property type="protein sequence ID" value="SYZ79391.1"/>
    <property type="molecule type" value="Genomic_DNA"/>
</dbReference>
<protein>
    <submittedName>
        <fullName evidence="1">Uncharacterized protein</fullName>
    </submittedName>
</protein>
<dbReference type="AlphaFoldDB" id="A0A383TIV6"/>
<organism evidence="1 2">
    <name type="scientific">Trichococcus shcherbakoviae</name>
    <dbReference type="NCBI Taxonomy" id="2094020"/>
    <lineage>
        <taxon>Bacteria</taxon>
        <taxon>Bacillati</taxon>
        <taxon>Bacillota</taxon>
        <taxon>Bacilli</taxon>
        <taxon>Lactobacillales</taxon>
        <taxon>Carnobacteriaceae</taxon>
        <taxon>Trichococcus</taxon>
    </lineage>
</organism>
<accession>A0A383TIV6</accession>
<gene>
    <name evidence="1" type="ORF">TART1_2244</name>
</gene>
<name>A0A383TIV6_9LACT</name>
<proteinExistence type="predicted"/>
<dbReference type="Proteomes" id="UP000262072">
    <property type="component" value="Unassembled WGS sequence"/>
</dbReference>
<evidence type="ECO:0000313" key="2">
    <source>
        <dbReference type="Proteomes" id="UP000262072"/>
    </source>
</evidence>